<reference evidence="3 4" key="1">
    <citation type="journal article" date="2013" name="Curr. Biol.">
        <title>The Genome of the Foraminiferan Reticulomyxa filosa.</title>
        <authorList>
            <person name="Glockner G."/>
            <person name="Hulsmann N."/>
            <person name="Schleicher M."/>
            <person name="Noegel A.A."/>
            <person name="Eichinger L."/>
            <person name="Gallinger C."/>
            <person name="Pawlowski J."/>
            <person name="Sierra R."/>
            <person name="Euteneuer U."/>
            <person name="Pillet L."/>
            <person name="Moustafa A."/>
            <person name="Platzer M."/>
            <person name="Groth M."/>
            <person name="Szafranski K."/>
            <person name="Schliwa M."/>
        </authorList>
    </citation>
    <scope>NUCLEOTIDE SEQUENCE [LARGE SCALE GENOMIC DNA]</scope>
</reference>
<accession>X6M3R1</accession>
<dbReference type="AlphaFoldDB" id="X6M3R1"/>
<keyword evidence="4" id="KW-1185">Reference proteome</keyword>
<name>X6M3R1_RETFI</name>
<evidence type="ECO:0000256" key="1">
    <source>
        <dbReference type="SAM" id="Coils"/>
    </source>
</evidence>
<gene>
    <name evidence="3" type="ORF">RFI_29128</name>
</gene>
<feature type="non-terminal residue" evidence="3">
    <location>
        <position position="1273"/>
    </location>
</feature>
<dbReference type="EMBL" id="ASPP01025215">
    <property type="protein sequence ID" value="ETO08261.1"/>
    <property type="molecule type" value="Genomic_DNA"/>
</dbReference>
<dbReference type="OrthoDB" id="2343366at2759"/>
<feature type="region of interest" description="Disordered" evidence="2">
    <location>
        <begin position="226"/>
        <end position="253"/>
    </location>
</feature>
<evidence type="ECO:0000313" key="4">
    <source>
        <dbReference type="Proteomes" id="UP000023152"/>
    </source>
</evidence>
<feature type="coiled-coil region" evidence="1">
    <location>
        <begin position="871"/>
        <end position="898"/>
    </location>
</feature>
<feature type="compositionally biased region" description="Acidic residues" evidence="2">
    <location>
        <begin position="234"/>
        <end position="252"/>
    </location>
</feature>
<evidence type="ECO:0000313" key="3">
    <source>
        <dbReference type="EMBL" id="ETO08261.1"/>
    </source>
</evidence>
<dbReference type="Proteomes" id="UP000023152">
    <property type="component" value="Unassembled WGS sequence"/>
</dbReference>
<feature type="region of interest" description="Disordered" evidence="2">
    <location>
        <begin position="899"/>
        <end position="926"/>
    </location>
</feature>
<comment type="caution">
    <text evidence="3">The sequence shown here is derived from an EMBL/GenBank/DDBJ whole genome shotgun (WGS) entry which is preliminary data.</text>
</comment>
<evidence type="ECO:0000256" key="2">
    <source>
        <dbReference type="SAM" id="MobiDB-lite"/>
    </source>
</evidence>
<sequence>MQHVTLFGQFRLKVFPFQNDMAAKGEFREWLVQNGFENYAERIIQNGGVTDLEDLKTYIDEICAMLELTDAEKDSFRAVVCATNTSAAIQVQSFYCFSFSLSFKFCEEHAIIEFKDALIEAGYTDPKEFLSKTKKSLNKIGKAVGMRAESLRKFKSAILTQQKIEFENWCQINGFGKFSQALMSHGIQSIHDLVLKSDSELDQLCKKCAIIIGFARMFRSSVQDLQRQNKKETEEDTEIDVESSTESEEEKEDTMQVLQKGEMELNIQNGLKNIGSWLSKMQDTQQKYCQLKLEDTLHHLKSENMEEYLSNLNSVLGDMKTQSPEEFEVECIFLGLCGFKVMEVLRDVEEKKEEKQKKEFEICGSLDTDAVSFMQKKLYLIEQTLITISENKAKADMDHVNDMFGNTLERLLQTLEVDLRRFNNEQNRGQIYRHASGFYDDQFIVFTLQQFITEVQDNVLASKPVLDSNHLEKFVNFIGGKSTISTESASKINIDELRHLKVHPVGLFGTKEEVIWQLETLNCISKPIKDMLGGEKSKDYLHTGVYAIINLSDSFLKLKKAPTELEQMSKSNCTDIVLFFWPDADSFTDIKRDNAASLFLRVLLEICPTVCMKISEKELDNFYVDKQVIYREEQSMGGGIQATIKEEQKNDVSYNVEKMQSFPIEKERKQDDSDASVVSKGAFVVEGAQSTIICHHSTHKNVIKQKSMDFTLPSKELLIVYIKKITQTYRLILHDGAFGTWKKASIFAEAICPELIEVQKLLLNFQFNKNLHFISEEHKKQINAVHSTIQEQHKSQLLELKVNYSKFFAYRCRYTSLAEIKRIAKELPAEKVNSFFSANYDNITLKRNFENGVKALSECIPNEVAYHSFWHKNFGNLVEEMEALYRNYEKKLEAIRKGKKNKQKIKGKKEKEMTKENPTPNKKKIINNSPMKAIQHSRMTEEEKQEIETRLARYDYTPLQIKFIAEFGRIYDKYEQMFIDINPIKPVLSQEEGLKETYNSNRKRQELELNKIYLQKLDQKMDNGCSLTCRIENYQDNKISVSINTRLKSIRYLTFTFGNFTAKNPKSGHLVLKQATQKKKEFEIHGNEELVFAYGLSNNEMVLVVSIDNNVSNILSVDQEMNKEEKYGIDDENSSKQDMWSEKYNKHCITQIFLSSGQTLSKKVTRELKGKMTLGALSEQKHYMVLYERSRQCIYVYNWKERIANSLEQLKNKTINLDELEFPDGFYVVSMCFDNQDDSLYILDSTNTIRCIDLDSGLFDHEREIVCKERYSK</sequence>
<feature type="compositionally biased region" description="Basic residues" evidence="2">
    <location>
        <begin position="899"/>
        <end position="908"/>
    </location>
</feature>
<organism evidence="3 4">
    <name type="scientific">Reticulomyxa filosa</name>
    <dbReference type="NCBI Taxonomy" id="46433"/>
    <lineage>
        <taxon>Eukaryota</taxon>
        <taxon>Sar</taxon>
        <taxon>Rhizaria</taxon>
        <taxon>Retaria</taxon>
        <taxon>Foraminifera</taxon>
        <taxon>Monothalamids</taxon>
        <taxon>Reticulomyxidae</taxon>
        <taxon>Reticulomyxa</taxon>
    </lineage>
</organism>
<proteinExistence type="predicted"/>
<protein>
    <submittedName>
        <fullName evidence="3">Uncharacterized protein</fullName>
    </submittedName>
</protein>
<keyword evidence="1" id="KW-0175">Coiled coil</keyword>